<evidence type="ECO:0000313" key="3">
    <source>
        <dbReference type="Proteomes" id="UP001597380"/>
    </source>
</evidence>
<protein>
    <submittedName>
        <fullName evidence="2">Uncharacterized protein</fullName>
    </submittedName>
</protein>
<evidence type="ECO:0000313" key="2">
    <source>
        <dbReference type="EMBL" id="MFD2096141.1"/>
    </source>
</evidence>
<comment type="caution">
    <text evidence="2">The sequence shown here is derived from an EMBL/GenBank/DDBJ whole genome shotgun (WGS) entry which is preliminary data.</text>
</comment>
<feature type="compositionally biased region" description="Basic and acidic residues" evidence="1">
    <location>
        <begin position="36"/>
        <end position="53"/>
    </location>
</feature>
<evidence type="ECO:0000256" key="1">
    <source>
        <dbReference type="SAM" id="MobiDB-lite"/>
    </source>
</evidence>
<sequence>MPIGSVNASVPQLSNVPASTTSATLNNTQSQPSQEAARREQVERIAELEEQRRAAGNPEIQDALEEPQATQASDQSRLEAQAIEQTESVDRADPSDITDSRRAAGADSEQANVAAQPRIDVFV</sequence>
<reference evidence="3" key="1">
    <citation type="journal article" date="2019" name="Int. J. Syst. Evol. Microbiol.">
        <title>The Global Catalogue of Microorganisms (GCM) 10K type strain sequencing project: providing services to taxonomists for standard genome sequencing and annotation.</title>
        <authorList>
            <consortium name="The Broad Institute Genomics Platform"/>
            <consortium name="The Broad Institute Genome Sequencing Center for Infectious Disease"/>
            <person name="Wu L."/>
            <person name="Ma J."/>
        </authorList>
    </citation>
    <scope>NUCLEOTIDE SEQUENCE [LARGE SCALE GENOMIC DNA]</scope>
    <source>
        <strain evidence="3">CGMCC 1.10992</strain>
    </source>
</reference>
<dbReference type="RefSeq" id="WP_345341187.1">
    <property type="nucleotide sequence ID" value="NZ_BAABLI010000017.1"/>
</dbReference>
<feature type="compositionally biased region" description="Basic and acidic residues" evidence="1">
    <location>
        <begin position="88"/>
        <end position="104"/>
    </location>
</feature>
<accession>A0ABW4XKR7</accession>
<dbReference type="Proteomes" id="UP001597380">
    <property type="component" value="Unassembled WGS sequence"/>
</dbReference>
<organism evidence="2 3">
    <name type="scientific">Corallincola platygyrae</name>
    <dbReference type="NCBI Taxonomy" id="1193278"/>
    <lineage>
        <taxon>Bacteria</taxon>
        <taxon>Pseudomonadati</taxon>
        <taxon>Pseudomonadota</taxon>
        <taxon>Gammaproteobacteria</taxon>
        <taxon>Alteromonadales</taxon>
        <taxon>Psychromonadaceae</taxon>
        <taxon>Corallincola</taxon>
    </lineage>
</organism>
<feature type="compositionally biased region" description="Polar residues" evidence="1">
    <location>
        <begin position="1"/>
        <end position="34"/>
    </location>
</feature>
<keyword evidence="3" id="KW-1185">Reference proteome</keyword>
<name>A0ABW4XKR7_9GAMM</name>
<gene>
    <name evidence="2" type="ORF">ACFSJ3_09115</name>
</gene>
<proteinExistence type="predicted"/>
<feature type="region of interest" description="Disordered" evidence="1">
    <location>
        <begin position="1"/>
        <end position="123"/>
    </location>
</feature>
<dbReference type="EMBL" id="JBHUHT010000011">
    <property type="protein sequence ID" value="MFD2096141.1"/>
    <property type="molecule type" value="Genomic_DNA"/>
</dbReference>